<organism evidence="1 2">
    <name type="scientific">Mucuna pruriens</name>
    <name type="common">Velvet bean</name>
    <name type="synonym">Dolichos pruriens</name>
    <dbReference type="NCBI Taxonomy" id="157652"/>
    <lineage>
        <taxon>Eukaryota</taxon>
        <taxon>Viridiplantae</taxon>
        <taxon>Streptophyta</taxon>
        <taxon>Embryophyta</taxon>
        <taxon>Tracheophyta</taxon>
        <taxon>Spermatophyta</taxon>
        <taxon>Magnoliopsida</taxon>
        <taxon>eudicotyledons</taxon>
        <taxon>Gunneridae</taxon>
        <taxon>Pentapetalae</taxon>
        <taxon>rosids</taxon>
        <taxon>fabids</taxon>
        <taxon>Fabales</taxon>
        <taxon>Fabaceae</taxon>
        <taxon>Papilionoideae</taxon>
        <taxon>50 kb inversion clade</taxon>
        <taxon>NPAAA clade</taxon>
        <taxon>indigoferoid/millettioid clade</taxon>
        <taxon>Phaseoleae</taxon>
        <taxon>Mucuna</taxon>
    </lineage>
</organism>
<protein>
    <submittedName>
        <fullName evidence="1">Uncharacterized protein</fullName>
    </submittedName>
</protein>
<dbReference type="EMBL" id="QJKJ01002469">
    <property type="protein sequence ID" value="RDY02745.1"/>
    <property type="molecule type" value="Genomic_DNA"/>
</dbReference>
<gene>
    <name evidence="1" type="ORF">CR513_13764</name>
</gene>
<name>A0A371HIW7_MUCPR</name>
<keyword evidence="2" id="KW-1185">Reference proteome</keyword>
<evidence type="ECO:0000313" key="2">
    <source>
        <dbReference type="Proteomes" id="UP000257109"/>
    </source>
</evidence>
<comment type="caution">
    <text evidence="1">The sequence shown here is derived from an EMBL/GenBank/DDBJ whole genome shotgun (WGS) entry which is preliminary data.</text>
</comment>
<evidence type="ECO:0000313" key="1">
    <source>
        <dbReference type="EMBL" id="RDY02745.1"/>
    </source>
</evidence>
<accession>A0A371HIW7</accession>
<dbReference type="Proteomes" id="UP000257109">
    <property type="component" value="Unassembled WGS sequence"/>
</dbReference>
<dbReference type="AlphaFoldDB" id="A0A371HIW7"/>
<feature type="non-terminal residue" evidence="1">
    <location>
        <position position="1"/>
    </location>
</feature>
<sequence>MGEVEIITLVELVIPEDPPEEVPDSPSLLDGRSRLDKADFARSTPWPTSKQSQLPFGTRSISALEGRLYQKQDSSTHYYLPYIFVCRLHKPSRPSVDQDF</sequence>
<reference evidence="1" key="1">
    <citation type="submission" date="2018-05" db="EMBL/GenBank/DDBJ databases">
        <title>Draft genome of Mucuna pruriens seed.</title>
        <authorList>
            <person name="Nnadi N.E."/>
            <person name="Vos R."/>
            <person name="Hasami M.H."/>
            <person name="Devisetty U.K."/>
            <person name="Aguiy J.C."/>
        </authorList>
    </citation>
    <scope>NUCLEOTIDE SEQUENCE [LARGE SCALE GENOMIC DNA]</scope>
    <source>
        <strain evidence="1">JCA_2017</strain>
    </source>
</reference>
<proteinExistence type="predicted"/>